<keyword evidence="13" id="KW-0969">Cilium</keyword>
<sequence>MSRIDNNTFFADFNSLANLKTQAQKDPDAALKKVAQEFEAIFINMLFKNMRSANETIGGGLFDSSQTKQYTEMMDSQMAQSLAGSGGIGLADALVRQFQGKGSGNNSPADAQESEADFLTRLSTLDTSHIQAVAKKAAQELAGNVSLDSSSETATLSVDDVVFSSPDSFVASLWPHAQKAGEQLGVDPKAILAQAALETGWGKYPMAKDDGSPSYNMFGIKADHRWGGDRALVNTLEFRGGIPKQEKASFRAYDSFAESFADYAQFLQSGDRYKNALQVGGDAASFAASLQQSGYATDPQYAEKITNILSSKWFKSL</sequence>
<evidence type="ECO:0000256" key="7">
    <source>
        <dbReference type="ARBA" id="ARBA00022795"/>
    </source>
</evidence>
<evidence type="ECO:0000256" key="5">
    <source>
        <dbReference type="ARBA" id="ARBA00013433"/>
    </source>
</evidence>
<evidence type="ECO:0000256" key="10">
    <source>
        <dbReference type="ARBA" id="ARBA00023316"/>
    </source>
</evidence>
<evidence type="ECO:0000259" key="12">
    <source>
        <dbReference type="SMART" id="SM00047"/>
    </source>
</evidence>
<evidence type="ECO:0000256" key="3">
    <source>
        <dbReference type="ARBA" id="ARBA00006880"/>
    </source>
</evidence>
<dbReference type="InterPro" id="IPR013377">
    <property type="entry name" value="FlgJ"/>
</dbReference>
<keyword evidence="9" id="KW-0326">Glycosidase</keyword>
<dbReference type="Pfam" id="PF10135">
    <property type="entry name" value="Rod-binding"/>
    <property type="match status" value="1"/>
</dbReference>
<gene>
    <name evidence="13" type="primary">flgJ</name>
    <name evidence="13" type="ORF">ACFQ45_13640</name>
</gene>
<dbReference type="InterPro" id="IPR002901">
    <property type="entry name" value="MGlyc_endo_b_GlcNAc-like_dom"/>
</dbReference>
<keyword evidence="8 13" id="KW-0378">Hydrolase</keyword>
<keyword evidence="10" id="KW-0961">Cell wall biogenesis/degradation</keyword>
<dbReference type="Gene3D" id="1.10.530.10">
    <property type="match status" value="1"/>
</dbReference>
<comment type="similarity">
    <text evidence="3">In the N-terminal section; belongs to the FlgJ family.</text>
</comment>
<evidence type="ECO:0000256" key="4">
    <source>
        <dbReference type="ARBA" id="ARBA00007974"/>
    </source>
</evidence>
<keyword evidence="13" id="KW-0282">Flagellum</keyword>
<comment type="function">
    <text evidence="1">Flagellum-specific muramidase which hydrolyzes the peptidoglycan layer to assemble the rod structure in the periplasmic space.</text>
</comment>
<organism evidence="13 14">
    <name type="scientific">Rhodanobacter aciditrophus</name>
    <dbReference type="NCBI Taxonomy" id="1623218"/>
    <lineage>
        <taxon>Bacteria</taxon>
        <taxon>Pseudomonadati</taxon>
        <taxon>Pseudomonadota</taxon>
        <taxon>Gammaproteobacteria</taxon>
        <taxon>Lysobacterales</taxon>
        <taxon>Rhodanobacteraceae</taxon>
        <taxon>Rhodanobacter</taxon>
    </lineage>
</organism>
<keyword evidence="14" id="KW-1185">Reference proteome</keyword>
<dbReference type="Pfam" id="PF01832">
    <property type="entry name" value="Glucosaminidase"/>
    <property type="match status" value="1"/>
</dbReference>
<keyword evidence="7" id="KW-1005">Bacterial flagellum biogenesis</keyword>
<evidence type="ECO:0000256" key="11">
    <source>
        <dbReference type="ARBA" id="ARBA00030835"/>
    </source>
</evidence>
<dbReference type="RefSeq" id="WP_377368609.1">
    <property type="nucleotide sequence ID" value="NZ_JBHTMN010000014.1"/>
</dbReference>
<dbReference type="NCBIfam" id="TIGR02541">
    <property type="entry name" value="flagell_FlgJ"/>
    <property type="match status" value="1"/>
</dbReference>
<reference evidence="14" key="1">
    <citation type="journal article" date="2019" name="Int. J. Syst. Evol. Microbiol.">
        <title>The Global Catalogue of Microorganisms (GCM) 10K type strain sequencing project: providing services to taxonomists for standard genome sequencing and annotation.</title>
        <authorList>
            <consortium name="The Broad Institute Genomics Platform"/>
            <consortium name="The Broad Institute Genome Sequencing Center for Infectious Disease"/>
            <person name="Wu L."/>
            <person name="Ma J."/>
        </authorList>
    </citation>
    <scope>NUCLEOTIDE SEQUENCE [LARGE SCALE GENOMIC DNA]</scope>
    <source>
        <strain evidence="14">JCM 30774</strain>
    </source>
</reference>
<name>A0ABW4B344_9GAMM</name>
<keyword evidence="13" id="KW-0966">Cell projection</keyword>
<dbReference type="InterPro" id="IPR019301">
    <property type="entry name" value="Flagellar_prot_FlgJ_N"/>
</dbReference>
<evidence type="ECO:0000313" key="13">
    <source>
        <dbReference type="EMBL" id="MFD1384417.1"/>
    </source>
</evidence>
<dbReference type="Gene3D" id="2.10.70.40">
    <property type="entry name" value="peptidoglycan hydrolase"/>
    <property type="match status" value="1"/>
</dbReference>
<comment type="subcellular location">
    <subcellularLocation>
        <location evidence="2">Periplasm</location>
    </subcellularLocation>
</comment>
<evidence type="ECO:0000256" key="9">
    <source>
        <dbReference type="ARBA" id="ARBA00023295"/>
    </source>
</evidence>
<evidence type="ECO:0000256" key="6">
    <source>
        <dbReference type="ARBA" id="ARBA00022764"/>
    </source>
</evidence>
<accession>A0ABW4B344</accession>
<dbReference type="EMBL" id="JBHTMN010000014">
    <property type="protein sequence ID" value="MFD1384417.1"/>
    <property type="molecule type" value="Genomic_DNA"/>
</dbReference>
<evidence type="ECO:0000313" key="14">
    <source>
        <dbReference type="Proteomes" id="UP001597059"/>
    </source>
</evidence>
<proteinExistence type="inferred from homology"/>
<protein>
    <recommendedName>
        <fullName evidence="5">Peptidoglycan hydrolase FlgJ</fullName>
    </recommendedName>
    <alternativeName>
        <fullName evidence="11">Muramidase FlgJ</fullName>
    </alternativeName>
</protein>
<keyword evidence="6" id="KW-0574">Periplasm</keyword>
<comment type="similarity">
    <text evidence="4">In the C-terminal section; belongs to the glycosyl hydrolase 73 family.</text>
</comment>
<evidence type="ECO:0000256" key="8">
    <source>
        <dbReference type="ARBA" id="ARBA00022801"/>
    </source>
</evidence>
<dbReference type="PANTHER" id="PTHR33308:SF9">
    <property type="entry name" value="PEPTIDOGLYCAN HYDROLASE FLGJ"/>
    <property type="match status" value="1"/>
</dbReference>
<dbReference type="PANTHER" id="PTHR33308">
    <property type="entry name" value="PEPTIDOGLYCAN HYDROLASE FLGJ"/>
    <property type="match status" value="1"/>
</dbReference>
<comment type="caution">
    <text evidence="13">The sequence shown here is derived from an EMBL/GenBank/DDBJ whole genome shotgun (WGS) entry which is preliminary data.</text>
</comment>
<dbReference type="GO" id="GO:0016787">
    <property type="term" value="F:hydrolase activity"/>
    <property type="evidence" value="ECO:0007669"/>
    <property type="project" value="UniProtKB-KW"/>
</dbReference>
<dbReference type="Proteomes" id="UP001597059">
    <property type="component" value="Unassembled WGS sequence"/>
</dbReference>
<feature type="domain" description="Mannosyl-glycoprotein endo-beta-N-acetylglucosamidase-like" evidence="12">
    <location>
        <begin position="159"/>
        <end position="315"/>
    </location>
</feature>
<evidence type="ECO:0000256" key="2">
    <source>
        <dbReference type="ARBA" id="ARBA00004418"/>
    </source>
</evidence>
<dbReference type="InterPro" id="IPR051056">
    <property type="entry name" value="Glycosyl_Hydrolase_73"/>
</dbReference>
<dbReference type="PRINTS" id="PR01002">
    <property type="entry name" value="FLGFLGJ"/>
</dbReference>
<evidence type="ECO:0000256" key="1">
    <source>
        <dbReference type="ARBA" id="ARBA00002954"/>
    </source>
</evidence>
<dbReference type="SMART" id="SM00047">
    <property type="entry name" value="LYZ2"/>
    <property type="match status" value="1"/>
</dbReference>